<dbReference type="EMBL" id="VYZN01000048">
    <property type="protein sequence ID" value="KAE9528872.1"/>
    <property type="molecule type" value="Genomic_DNA"/>
</dbReference>
<feature type="compositionally biased region" description="Low complexity" evidence="1">
    <location>
        <begin position="11"/>
        <end position="21"/>
    </location>
</feature>
<sequence length="264" mass="30357">MFKKKPAIRNSSESSHTSNLSDGISGDHQVIGKPREAVVQDAASLWDCRDRILLSVRKIKTKDQVEKEIGKDKSNTRLEEAPTIPVIEPKIIESDESYTSTEEYSSNSSIVHKSCQLQTSTKFPKHLNWILSPANKLYGQSYCSNSTCHWYPCDENIVPVHKIAFAVMVLTSLVLKTRQWLERCLQYTNHQVVTRKSETQFRLCAAVVETKYLVRELTFLEIDVNHTTGTMDQVEILIDVYDVCFSRFKKILKFVRQIAVERRK</sequence>
<dbReference type="Proteomes" id="UP000475862">
    <property type="component" value="Unassembled WGS sequence"/>
</dbReference>
<reference evidence="2 3" key="1">
    <citation type="submission" date="2019-08" db="EMBL/GenBank/DDBJ databases">
        <title>The genome of the soybean aphid Biotype 1, its phylome, world population structure and adaptation to the North American continent.</title>
        <authorList>
            <person name="Giordano R."/>
            <person name="Donthu R.K."/>
            <person name="Hernandez A.G."/>
            <person name="Wright C.L."/>
            <person name="Zimin A.V."/>
        </authorList>
    </citation>
    <scope>NUCLEOTIDE SEQUENCE [LARGE SCALE GENOMIC DNA]</scope>
    <source>
        <tissue evidence="2">Whole aphids</tissue>
    </source>
</reference>
<feature type="region of interest" description="Disordered" evidence="1">
    <location>
        <begin position="1"/>
        <end position="28"/>
    </location>
</feature>
<evidence type="ECO:0000256" key="1">
    <source>
        <dbReference type="SAM" id="MobiDB-lite"/>
    </source>
</evidence>
<keyword evidence="3" id="KW-1185">Reference proteome</keyword>
<dbReference type="AlphaFoldDB" id="A0A6G0TB13"/>
<protein>
    <submittedName>
        <fullName evidence="2">Uncharacterized protein</fullName>
    </submittedName>
</protein>
<accession>A0A6G0TB13</accession>
<gene>
    <name evidence="2" type="ORF">AGLY_012447</name>
</gene>
<evidence type="ECO:0000313" key="3">
    <source>
        <dbReference type="Proteomes" id="UP000475862"/>
    </source>
</evidence>
<organism evidence="2 3">
    <name type="scientific">Aphis glycines</name>
    <name type="common">Soybean aphid</name>
    <dbReference type="NCBI Taxonomy" id="307491"/>
    <lineage>
        <taxon>Eukaryota</taxon>
        <taxon>Metazoa</taxon>
        <taxon>Ecdysozoa</taxon>
        <taxon>Arthropoda</taxon>
        <taxon>Hexapoda</taxon>
        <taxon>Insecta</taxon>
        <taxon>Pterygota</taxon>
        <taxon>Neoptera</taxon>
        <taxon>Paraneoptera</taxon>
        <taxon>Hemiptera</taxon>
        <taxon>Sternorrhyncha</taxon>
        <taxon>Aphidomorpha</taxon>
        <taxon>Aphidoidea</taxon>
        <taxon>Aphididae</taxon>
        <taxon>Aphidini</taxon>
        <taxon>Aphis</taxon>
        <taxon>Aphis</taxon>
    </lineage>
</organism>
<proteinExistence type="predicted"/>
<comment type="caution">
    <text evidence="2">The sequence shown here is derived from an EMBL/GenBank/DDBJ whole genome shotgun (WGS) entry which is preliminary data.</text>
</comment>
<evidence type="ECO:0000313" key="2">
    <source>
        <dbReference type="EMBL" id="KAE9528872.1"/>
    </source>
</evidence>
<dbReference type="OrthoDB" id="6623596at2759"/>
<name>A0A6G0TB13_APHGL</name>